<dbReference type="AlphaFoldDB" id="A0A9P4M6L3"/>
<dbReference type="GO" id="GO:0000245">
    <property type="term" value="P:spliceosomal complex assembly"/>
    <property type="evidence" value="ECO:0007669"/>
    <property type="project" value="TreeGrafter"/>
</dbReference>
<evidence type="ECO:0000256" key="7">
    <source>
        <dbReference type="ARBA" id="ARBA00047899"/>
    </source>
</evidence>
<dbReference type="InterPro" id="IPR011009">
    <property type="entry name" value="Kinase-like_dom_sf"/>
</dbReference>
<comment type="caution">
    <text evidence="11">The sequence shown here is derived from an EMBL/GenBank/DDBJ whole genome shotgun (WGS) entry which is preliminary data.</text>
</comment>
<dbReference type="GO" id="GO:0005737">
    <property type="term" value="C:cytoplasm"/>
    <property type="evidence" value="ECO:0007669"/>
    <property type="project" value="TreeGrafter"/>
</dbReference>
<evidence type="ECO:0000313" key="12">
    <source>
        <dbReference type="Proteomes" id="UP000799772"/>
    </source>
</evidence>
<dbReference type="OrthoDB" id="5979581at2759"/>
<sequence>MSSFGIPTSGFEPAESSEKLEEERLWGSEPSDYYPVKLGDIYNNRYKVRGKLGYGGSSTIWLASDIKENRFVVLKVFALSRRGAKREPNFFSTLDEVEKTYKIEGPGGVYIRRPLDQFSITWNDPGKPPQIGTRKWTHPVLVFKPLGPSIGTLFRQRLITDQRGMTPEDVKLIIRHTLSVLDYLHTANFIHGEVHEDNLLLPFSYTGIPGFVLDEGDNPTRSKVIDKIRTVYESHSTQIASDVLPPTLCGFSNALSVSKNAKIPAVQFTGEEHSWSPQVILGIPWGKKNDIWQLGCMTWYLFEGHRLFHEGTVIGWKPSELCSRQLALMIAVLGKPSIEYLKKGQRTKDYFDSDWKWTGYRESDDGMPASATNSHKIPKTSLKAQARRLSKGTKRKEVYLDFIQKCLQWEEKDRWSAKQLLGHPWLE</sequence>
<dbReference type="PROSITE" id="PS00107">
    <property type="entry name" value="PROTEIN_KINASE_ATP"/>
    <property type="match status" value="1"/>
</dbReference>
<dbReference type="SMART" id="SM00220">
    <property type="entry name" value="S_TKc"/>
    <property type="match status" value="1"/>
</dbReference>
<keyword evidence="5 11" id="KW-0418">Kinase</keyword>
<keyword evidence="4 9" id="KW-0547">Nucleotide-binding</keyword>
<dbReference type="Gene3D" id="3.30.200.20">
    <property type="entry name" value="Phosphorylase Kinase, domain 1"/>
    <property type="match status" value="1"/>
</dbReference>
<evidence type="ECO:0000256" key="5">
    <source>
        <dbReference type="ARBA" id="ARBA00022777"/>
    </source>
</evidence>
<evidence type="ECO:0000256" key="3">
    <source>
        <dbReference type="ARBA" id="ARBA00022679"/>
    </source>
</evidence>
<dbReference type="GO" id="GO:0005634">
    <property type="term" value="C:nucleus"/>
    <property type="evidence" value="ECO:0007669"/>
    <property type="project" value="TreeGrafter"/>
</dbReference>
<organism evidence="11 12">
    <name type="scientific">Rhizodiscina lignyota</name>
    <dbReference type="NCBI Taxonomy" id="1504668"/>
    <lineage>
        <taxon>Eukaryota</taxon>
        <taxon>Fungi</taxon>
        <taxon>Dikarya</taxon>
        <taxon>Ascomycota</taxon>
        <taxon>Pezizomycotina</taxon>
        <taxon>Dothideomycetes</taxon>
        <taxon>Pleosporomycetidae</taxon>
        <taxon>Aulographales</taxon>
        <taxon>Rhizodiscinaceae</taxon>
        <taxon>Rhizodiscina</taxon>
    </lineage>
</organism>
<dbReference type="PANTHER" id="PTHR47634:SF9">
    <property type="entry name" value="PROTEIN KINASE DOMAIN-CONTAINING PROTEIN-RELATED"/>
    <property type="match status" value="1"/>
</dbReference>
<dbReference type="InterPro" id="IPR000719">
    <property type="entry name" value="Prot_kinase_dom"/>
</dbReference>
<evidence type="ECO:0000256" key="4">
    <source>
        <dbReference type="ARBA" id="ARBA00022741"/>
    </source>
</evidence>
<protein>
    <recommendedName>
        <fullName evidence="1">non-specific serine/threonine protein kinase</fullName>
        <ecNumber evidence="1">2.7.11.1</ecNumber>
    </recommendedName>
</protein>
<dbReference type="GO" id="GO:0005524">
    <property type="term" value="F:ATP binding"/>
    <property type="evidence" value="ECO:0007669"/>
    <property type="project" value="UniProtKB-UniRule"/>
</dbReference>
<dbReference type="Gene3D" id="1.10.510.10">
    <property type="entry name" value="Transferase(Phosphotransferase) domain 1"/>
    <property type="match status" value="1"/>
</dbReference>
<dbReference type="GO" id="GO:0050684">
    <property type="term" value="P:regulation of mRNA processing"/>
    <property type="evidence" value="ECO:0007669"/>
    <property type="project" value="TreeGrafter"/>
</dbReference>
<dbReference type="PANTHER" id="PTHR47634">
    <property type="entry name" value="PROTEIN KINASE DOMAIN-CONTAINING PROTEIN-RELATED"/>
    <property type="match status" value="1"/>
</dbReference>
<keyword evidence="6 9" id="KW-0067">ATP-binding</keyword>
<dbReference type="Proteomes" id="UP000799772">
    <property type="component" value="Unassembled WGS sequence"/>
</dbReference>
<dbReference type="PROSITE" id="PS50011">
    <property type="entry name" value="PROTEIN_KINASE_DOM"/>
    <property type="match status" value="1"/>
</dbReference>
<keyword evidence="3" id="KW-0808">Transferase</keyword>
<feature type="domain" description="Protein kinase" evidence="10">
    <location>
        <begin position="46"/>
        <end position="426"/>
    </location>
</feature>
<reference evidence="11" key="1">
    <citation type="journal article" date="2020" name="Stud. Mycol.">
        <title>101 Dothideomycetes genomes: a test case for predicting lifestyles and emergence of pathogens.</title>
        <authorList>
            <person name="Haridas S."/>
            <person name="Albert R."/>
            <person name="Binder M."/>
            <person name="Bloem J."/>
            <person name="Labutti K."/>
            <person name="Salamov A."/>
            <person name="Andreopoulos B."/>
            <person name="Baker S."/>
            <person name="Barry K."/>
            <person name="Bills G."/>
            <person name="Bluhm B."/>
            <person name="Cannon C."/>
            <person name="Castanera R."/>
            <person name="Culley D."/>
            <person name="Daum C."/>
            <person name="Ezra D."/>
            <person name="Gonzalez J."/>
            <person name="Henrissat B."/>
            <person name="Kuo A."/>
            <person name="Liang C."/>
            <person name="Lipzen A."/>
            <person name="Lutzoni F."/>
            <person name="Magnuson J."/>
            <person name="Mondo S."/>
            <person name="Nolan M."/>
            <person name="Ohm R."/>
            <person name="Pangilinan J."/>
            <person name="Park H.-J."/>
            <person name="Ramirez L."/>
            <person name="Alfaro M."/>
            <person name="Sun H."/>
            <person name="Tritt A."/>
            <person name="Yoshinaga Y."/>
            <person name="Zwiers L.-H."/>
            <person name="Turgeon B."/>
            <person name="Goodwin S."/>
            <person name="Spatafora J."/>
            <person name="Crous P."/>
            <person name="Grigoriev I."/>
        </authorList>
    </citation>
    <scope>NUCLEOTIDE SEQUENCE</scope>
    <source>
        <strain evidence="11">CBS 133067</strain>
    </source>
</reference>
<dbReference type="EMBL" id="ML978125">
    <property type="protein sequence ID" value="KAF2099418.1"/>
    <property type="molecule type" value="Genomic_DNA"/>
</dbReference>
<accession>A0A9P4M6L3</accession>
<evidence type="ECO:0000256" key="8">
    <source>
        <dbReference type="ARBA" id="ARBA00048679"/>
    </source>
</evidence>
<keyword evidence="2" id="KW-0723">Serine/threonine-protein kinase</keyword>
<evidence type="ECO:0000313" key="11">
    <source>
        <dbReference type="EMBL" id="KAF2099418.1"/>
    </source>
</evidence>
<dbReference type="InterPro" id="IPR017441">
    <property type="entry name" value="Protein_kinase_ATP_BS"/>
</dbReference>
<keyword evidence="12" id="KW-1185">Reference proteome</keyword>
<evidence type="ECO:0000256" key="6">
    <source>
        <dbReference type="ARBA" id="ARBA00022840"/>
    </source>
</evidence>
<proteinExistence type="predicted"/>
<comment type="catalytic activity">
    <reaction evidence="8">
        <text>L-seryl-[protein] + ATP = O-phospho-L-seryl-[protein] + ADP + H(+)</text>
        <dbReference type="Rhea" id="RHEA:17989"/>
        <dbReference type="Rhea" id="RHEA-COMP:9863"/>
        <dbReference type="Rhea" id="RHEA-COMP:11604"/>
        <dbReference type="ChEBI" id="CHEBI:15378"/>
        <dbReference type="ChEBI" id="CHEBI:29999"/>
        <dbReference type="ChEBI" id="CHEBI:30616"/>
        <dbReference type="ChEBI" id="CHEBI:83421"/>
        <dbReference type="ChEBI" id="CHEBI:456216"/>
        <dbReference type="EC" id="2.7.11.1"/>
    </reaction>
</comment>
<dbReference type="GO" id="GO:0004674">
    <property type="term" value="F:protein serine/threonine kinase activity"/>
    <property type="evidence" value="ECO:0007669"/>
    <property type="project" value="UniProtKB-KW"/>
</dbReference>
<name>A0A9P4M6L3_9PEZI</name>
<gene>
    <name evidence="11" type="ORF">NA57DRAFT_74918</name>
</gene>
<dbReference type="EC" id="2.7.11.1" evidence="1"/>
<evidence type="ECO:0000259" key="10">
    <source>
        <dbReference type="PROSITE" id="PS50011"/>
    </source>
</evidence>
<comment type="catalytic activity">
    <reaction evidence="7">
        <text>L-threonyl-[protein] + ATP = O-phospho-L-threonyl-[protein] + ADP + H(+)</text>
        <dbReference type="Rhea" id="RHEA:46608"/>
        <dbReference type="Rhea" id="RHEA-COMP:11060"/>
        <dbReference type="Rhea" id="RHEA-COMP:11605"/>
        <dbReference type="ChEBI" id="CHEBI:15378"/>
        <dbReference type="ChEBI" id="CHEBI:30013"/>
        <dbReference type="ChEBI" id="CHEBI:30616"/>
        <dbReference type="ChEBI" id="CHEBI:61977"/>
        <dbReference type="ChEBI" id="CHEBI:456216"/>
        <dbReference type="EC" id="2.7.11.1"/>
    </reaction>
</comment>
<evidence type="ECO:0000256" key="2">
    <source>
        <dbReference type="ARBA" id="ARBA00022527"/>
    </source>
</evidence>
<feature type="binding site" evidence="9">
    <location>
        <position position="75"/>
    </location>
    <ligand>
        <name>ATP</name>
        <dbReference type="ChEBI" id="CHEBI:30616"/>
    </ligand>
</feature>
<dbReference type="Pfam" id="PF00069">
    <property type="entry name" value="Pkinase"/>
    <property type="match status" value="1"/>
</dbReference>
<dbReference type="InterPro" id="IPR051334">
    <property type="entry name" value="SRPK"/>
</dbReference>
<dbReference type="SUPFAM" id="SSF56112">
    <property type="entry name" value="Protein kinase-like (PK-like)"/>
    <property type="match status" value="1"/>
</dbReference>
<evidence type="ECO:0000256" key="9">
    <source>
        <dbReference type="PROSITE-ProRule" id="PRU10141"/>
    </source>
</evidence>
<evidence type="ECO:0000256" key="1">
    <source>
        <dbReference type="ARBA" id="ARBA00012513"/>
    </source>
</evidence>